<proteinExistence type="predicted"/>
<sequence length="117" mass="11746">MAQSWTGPFVGLTAGYSSGHSDQTDSGIPPSIVPLGDGGYRVSGGLTGATIGYNRQQGPWVLGLEGDYSWSNISGSSPVCAASTATPHPCGTKLDALGTLRGRVGYAMGPSGSGCHT</sequence>
<protein>
    <recommendedName>
        <fullName evidence="3">Outer membrane protein beta-barrel domain-containing protein</fullName>
    </recommendedName>
</protein>
<evidence type="ECO:0008006" key="3">
    <source>
        <dbReference type="Google" id="ProtNLM"/>
    </source>
</evidence>
<dbReference type="RefSeq" id="WP_215619931.1">
    <property type="nucleotide sequence ID" value="NZ_CP076134.1"/>
</dbReference>
<dbReference type="SUPFAM" id="SSF103515">
    <property type="entry name" value="Autotransporter"/>
    <property type="match status" value="1"/>
</dbReference>
<organism evidence="1 2">
    <name type="scientific">Bradyrhizobium sediminis</name>
    <dbReference type="NCBI Taxonomy" id="2840469"/>
    <lineage>
        <taxon>Bacteria</taxon>
        <taxon>Pseudomonadati</taxon>
        <taxon>Pseudomonadota</taxon>
        <taxon>Alphaproteobacteria</taxon>
        <taxon>Hyphomicrobiales</taxon>
        <taxon>Nitrobacteraceae</taxon>
        <taxon>Bradyrhizobium</taxon>
    </lineage>
</organism>
<dbReference type="PANTHER" id="PTHR34001">
    <property type="entry name" value="BLL7405 PROTEIN"/>
    <property type="match status" value="1"/>
</dbReference>
<dbReference type="InterPro" id="IPR051692">
    <property type="entry name" value="OMP-like"/>
</dbReference>
<name>A0A975NA43_9BRAD</name>
<dbReference type="AlphaFoldDB" id="A0A975NA43"/>
<evidence type="ECO:0000313" key="1">
    <source>
        <dbReference type="EMBL" id="QWG11020.1"/>
    </source>
</evidence>
<evidence type="ECO:0000313" key="2">
    <source>
        <dbReference type="Proteomes" id="UP000680839"/>
    </source>
</evidence>
<dbReference type="EMBL" id="CP076134">
    <property type="protein sequence ID" value="QWG11020.1"/>
    <property type="molecule type" value="Genomic_DNA"/>
</dbReference>
<dbReference type="InterPro" id="IPR036709">
    <property type="entry name" value="Autotransporte_beta_dom_sf"/>
</dbReference>
<gene>
    <name evidence="1" type="ORF">KMZ29_14645</name>
</gene>
<dbReference type="Proteomes" id="UP000680839">
    <property type="component" value="Chromosome"/>
</dbReference>
<dbReference type="PANTHER" id="PTHR34001:SF3">
    <property type="entry name" value="BLL7405 PROTEIN"/>
    <property type="match status" value="1"/>
</dbReference>
<accession>A0A975NA43</accession>
<reference evidence="1" key="1">
    <citation type="submission" date="2021-06" db="EMBL/GenBank/DDBJ databases">
        <title>Bradyrhizobium sp. S2-20-1 Genome sequencing.</title>
        <authorList>
            <person name="Jin L."/>
        </authorList>
    </citation>
    <scope>NUCLEOTIDE SEQUENCE</scope>
    <source>
        <strain evidence="1">S2-20-1</strain>
    </source>
</reference>